<evidence type="ECO:0000313" key="4">
    <source>
        <dbReference type="Proteomes" id="UP001164803"/>
    </source>
</evidence>
<name>A0ABY6Z595_9BACL</name>
<dbReference type="InterPro" id="IPR011646">
    <property type="entry name" value="KAP_P-loop"/>
</dbReference>
<dbReference type="Proteomes" id="UP001164803">
    <property type="component" value="Chromosome"/>
</dbReference>
<accession>A0ABY6Z595</accession>
<organism evidence="3 4">
    <name type="scientific">Alicyclobacillus dauci</name>
    <dbReference type="NCBI Taxonomy" id="1475485"/>
    <lineage>
        <taxon>Bacteria</taxon>
        <taxon>Bacillati</taxon>
        <taxon>Bacillota</taxon>
        <taxon>Bacilli</taxon>
        <taxon>Bacillales</taxon>
        <taxon>Alicyclobacillaceae</taxon>
        <taxon>Alicyclobacillus</taxon>
    </lineage>
</organism>
<dbReference type="RefSeq" id="WP_268044947.1">
    <property type="nucleotide sequence ID" value="NZ_CP104064.1"/>
</dbReference>
<proteinExistence type="predicted"/>
<keyword evidence="1" id="KW-1133">Transmembrane helix</keyword>
<sequence length="1198" mass="136189">MTFVSCEVRFMFSGSKYTMTNMFIADEPVKSSGEDEFQLAHVSQLVLEALRQENPPSYVALLGPWGSGKSSVLQMLNADVAKGDYCMEFVNVWKFADDAPSLHRKIVREVQHVLGIHDDSWNEEHTYTGTLSGSGLWSMIQLKLSSWEKRFSLFSWLAILLTLACATVAVYAQSPLPLYVTVVLWFVLTKSTIQRSSQFSIKKPASSHRDQYEEQFKNAVTSYLNPHKGKRLILVFDDLDRLPSDQLMAALNTIRTYLQSERCVFIVPCDEQILRDAALKTLSLQINPTDTKGEADSVLQVSEFISKTFDLIVRLPVLEQSNMKQYAKRLLQTKTVSWTRDVRINMDRLLSVLIHSNVKTPRHVKLLINAFGADWALAQKRDDAGGSIVLTKNAIVLAVFSVLKADFPQQYKELSKTPFDTIKSLKDRNGSDPNLNAYISRVIDYLPDDPRPYLYFSNVSLNPLTGRPNVQKVKDFLINGQSTEFIEGFADLNGEDRALVMTIVLDELEINPGLETENCLSVLVDHPGVMSHVNEMSRMSWEVVIRENARYLVKHRTTNVSRVLRELKASDVTWTTIGAQFSVEEVFKEQRTEILNLWLDDDQAVLMLGIPHVATRLSQAFFDDADGHTFVKTFLNVPGGNSLTTAVDWWNCLLELAEGYICEFDVVSWLRKWDSVEGNGLKCSQINKFLEVQGFEDVTAFEGIGDLWCEVYDGSEAAIQELFKLIPTDGFSGFTEKNLEVIGAFSEQFNQDDKFTLDMVKCLQKLWSTDEDRCIAILPVWGKTRAASVFASSLVEQNLETVRMQAVVDVLTEGASGVDTKEKVLQVLSADLLVARGQNTIANKASYLLQLVVEPEWNKAATAHFSEWFPVERPEEWMRWSEVVVRMTTSLYSATTPMDDQYQQWLSESISCMALVHRGLKNYGLPFQNQASWYLQILFELLVKKPELVDWESSVPLWQRDGVFEVLNQSILQAILIVVARRCSLGNEDANSVILQHGSYEHDDHVHAMIERFRQTNSQGRIALMTRLANQQESVQNAFVNRLHSTGALGLEHIDEFSQWPIDIKLRKLMCDGVTDTAPRLKIRDWISSRLDDLLEREDFWVSSVCIRAWGSRSDYPFIPNNVSVRRLLETGDERAEAVMKLMIRAKISRPQVREFRDNIEQLLARYPETAGELKKIGRFRFAQRGHGEKKIQVDVGS</sequence>
<gene>
    <name evidence="3" type="ORF">NZD86_02635</name>
</gene>
<dbReference type="EMBL" id="CP104064">
    <property type="protein sequence ID" value="WAH37454.1"/>
    <property type="molecule type" value="Genomic_DNA"/>
</dbReference>
<keyword evidence="1" id="KW-0472">Membrane</keyword>
<evidence type="ECO:0000259" key="2">
    <source>
        <dbReference type="Pfam" id="PF07693"/>
    </source>
</evidence>
<protein>
    <submittedName>
        <fullName evidence="3">KAP family NTPase</fullName>
    </submittedName>
</protein>
<dbReference type="Gene3D" id="3.40.50.300">
    <property type="entry name" value="P-loop containing nucleotide triphosphate hydrolases"/>
    <property type="match status" value="1"/>
</dbReference>
<feature type="domain" description="KAP NTPase" evidence="2">
    <location>
        <begin position="44"/>
        <end position="371"/>
    </location>
</feature>
<keyword evidence="4" id="KW-1185">Reference proteome</keyword>
<evidence type="ECO:0000256" key="1">
    <source>
        <dbReference type="SAM" id="Phobius"/>
    </source>
</evidence>
<dbReference type="SUPFAM" id="SSF52540">
    <property type="entry name" value="P-loop containing nucleoside triphosphate hydrolases"/>
    <property type="match status" value="1"/>
</dbReference>
<dbReference type="Pfam" id="PF07693">
    <property type="entry name" value="KAP_NTPase"/>
    <property type="match status" value="1"/>
</dbReference>
<evidence type="ECO:0000313" key="3">
    <source>
        <dbReference type="EMBL" id="WAH37454.1"/>
    </source>
</evidence>
<keyword evidence="1" id="KW-0812">Transmembrane</keyword>
<reference evidence="3" key="1">
    <citation type="submission" date="2022-08" db="EMBL/GenBank/DDBJ databases">
        <title>Alicyclobacillus dauci DSM2870, complete genome.</title>
        <authorList>
            <person name="Wang Q."/>
            <person name="Cai R."/>
            <person name="Wang Z."/>
        </authorList>
    </citation>
    <scope>NUCLEOTIDE SEQUENCE</scope>
    <source>
        <strain evidence="3">DSM 28700</strain>
    </source>
</reference>
<dbReference type="InterPro" id="IPR027417">
    <property type="entry name" value="P-loop_NTPase"/>
</dbReference>
<feature type="transmembrane region" description="Helical" evidence="1">
    <location>
        <begin position="151"/>
        <end position="170"/>
    </location>
</feature>